<dbReference type="GO" id="GO:0004523">
    <property type="term" value="F:RNA-DNA hybrid ribonuclease activity"/>
    <property type="evidence" value="ECO:0007669"/>
    <property type="project" value="InterPro"/>
</dbReference>
<name>A0A7J8QP44_GOSRA</name>
<evidence type="ECO:0000259" key="1">
    <source>
        <dbReference type="Pfam" id="PF13456"/>
    </source>
</evidence>
<comment type="caution">
    <text evidence="2">The sequence shown here is derived from an EMBL/GenBank/DDBJ whole genome shotgun (WGS) entry which is preliminary data.</text>
</comment>
<dbReference type="InterPro" id="IPR052929">
    <property type="entry name" value="RNase_H-like_EbsB-rel"/>
</dbReference>
<proteinExistence type="predicted"/>
<feature type="non-terminal residue" evidence="2">
    <location>
        <position position="1"/>
    </location>
</feature>
<dbReference type="PANTHER" id="PTHR47074">
    <property type="entry name" value="BNAC02G40300D PROTEIN"/>
    <property type="match status" value="1"/>
</dbReference>
<sequence length="235" mass="26487">LSISIWNDYWLPCIVSGRIVHSFVTTNVTWVGDLMLQDLAQWNHTLVRVLFSTVKTDRILSIPLSRSAGDDLVGTYNDLDLLSWLGFLCQPLTWVKLALILTTIWALWWSRNRVVLGILRTARWHRLTTPLVKANFDTAYREGSHSSCSRLVVQNAQGLVFGACTRIHGHASLAFAAEALALLLALEFTRDLGLSRVLFEGDSLHMIHKLNNTQADCSEIRALVTKGKLRLITFF</sequence>
<organism evidence="2 3">
    <name type="scientific">Gossypium raimondii</name>
    <name type="common">Peruvian cotton</name>
    <name type="synonym">Gossypium klotzschianum subsp. raimondii</name>
    <dbReference type="NCBI Taxonomy" id="29730"/>
    <lineage>
        <taxon>Eukaryota</taxon>
        <taxon>Viridiplantae</taxon>
        <taxon>Streptophyta</taxon>
        <taxon>Embryophyta</taxon>
        <taxon>Tracheophyta</taxon>
        <taxon>Spermatophyta</taxon>
        <taxon>Magnoliopsida</taxon>
        <taxon>eudicotyledons</taxon>
        <taxon>Gunneridae</taxon>
        <taxon>Pentapetalae</taxon>
        <taxon>rosids</taxon>
        <taxon>malvids</taxon>
        <taxon>Malvales</taxon>
        <taxon>Malvaceae</taxon>
        <taxon>Malvoideae</taxon>
        <taxon>Gossypium</taxon>
    </lineage>
</organism>
<dbReference type="GO" id="GO:0003676">
    <property type="term" value="F:nucleic acid binding"/>
    <property type="evidence" value="ECO:0007669"/>
    <property type="project" value="InterPro"/>
</dbReference>
<dbReference type="Proteomes" id="UP000593578">
    <property type="component" value="Unassembled WGS sequence"/>
</dbReference>
<gene>
    <name evidence="2" type="ORF">Gorai_003126</name>
</gene>
<reference evidence="2 3" key="1">
    <citation type="journal article" date="2019" name="Genome Biol. Evol.">
        <title>Insights into the evolution of the New World diploid cottons (Gossypium, subgenus Houzingenia) based on genome sequencing.</title>
        <authorList>
            <person name="Grover C.E."/>
            <person name="Arick M.A. 2nd"/>
            <person name="Thrash A."/>
            <person name="Conover J.L."/>
            <person name="Sanders W.S."/>
            <person name="Peterson D.G."/>
            <person name="Frelichowski J.E."/>
            <person name="Scheffler J.A."/>
            <person name="Scheffler B.E."/>
            <person name="Wendel J.F."/>
        </authorList>
    </citation>
    <scope>NUCLEOTIDE SEQUENCE [LARGE SCALE GENOMIC DNA]</scope>
    <source>
        <strain evidence="2">8</strain>
        <tissue evidence="2">Leaf</tissue>
    </source>
</reference>
<dbReference type="InterPro" id="IPR002156">
    <property type="entry name" value="RNaseH_domain"/>
</dbReference>
<dbReference type="EMBL" id="JABEZZ010000013">
    <property type="protein sequence ID" value="MBA0602966.1"/>
    <property type="molecule type" value="Genomic_DNA"/>
</dbReference>
<dbReference type="AlphaFoldDB" id="A0A7J8QP44"/>
<dbReference type="Pfam" id="PF13456">
    <property type="entry name" value="RVT_3"/>
    <property type="match status" value="1"/>
</dbReference>
<protein>
    <recommendedName>
        <fullName evidence="1">RNase H type-1 domain-containing protein</fullName>
    </recommendedName>
</protein>
<accession>A0A7J8QP44</accession>
<evidence type="ECO:0000313" key="2">
    <source>
        <dbReference type="EMBL" id="MBA0602966.1"/>
    </source>
</evidence>
<evidence type="ECO:0000313" key="3">
    <source>
        <dbReference type="Proteomes" id="UP000593578"/>
    </source>
</evidence>
<feature type="domain" description="RNase H type-1" evidence="1">
    <location>
        <begin position="135"/>
        <end position="226"/>
    </location>
</feature>
<dbReference type="PANTHER" id="PTHR47074:SF61">
    <property type="entry name" value="RNASE H TYPE-1 DOMAIN-CONTAINING PROTEIN"/>
    <property type="match status" value="1"/>
</dbReference>